<keyword evidence="1" id="KW-1133">Transmembrane helix</keyword>
<evidence type="ECO:0000256" key="1">
    <source>
        <dbReference type="SAM" id="Phobius"/>
    </source>
</evidence>
<evidence type="ECO:0000313" key="2">
    <source>
        <dbReference type="EMBL" id="KRY78000.1"/>
    </source>
</evidence>
<dbReference type="EMBL" id="JYDS01000042">
    <property type="protein sequence ID" value="KRZ29701.1"/>
    <property type="molecule type" value="Genomic_DNA"/>
</dbReference>
<dbReference type="AlphaFoldDB" id="A0A0V1J4X0"/>
<keyword evidence="1" id="KW-0812">Transmembrane</keyword>
<keyword evidence="5" id="KW-1185">Reference proteome</keyword>
<feature type="transmembrane region" description="Helical" evidence="1">
    <location>
        <begin position="147"/>
        <end position="174"/>
    </location>
</feature>
<evidence type="ECO:0000313" key="3">
    <source>
        <dbReference type="EMBL" id="KRZ29701.1"/>
    </source>
</evidence>
<dbReference type="EMBL" id="JYDR01000005">
    <property type="protein sequence ID" value="KRY78000.1"/>
    <property type="molecule type" value="Genomic_DNA"/>
</dbReference>
<evidence type="ECO:0000313" key="5">
    <source>
        <dbReference type="Proteomes" id="UP000054805"/>
    </source>
</evidence>
<dbReference type="Proteomes" id="UP000054805">
    <property type="component" value="Unassembled WGS sequence"/>
</dbReference>
<dbReference type="Proteomes" id="UP000054632">
    <property type="component" value="Unassembled WGS sequence"/>
</dbReference>
<evidence type="ECO:0000313" key="4">
    <source>
        <dbReference type="Proteomes" id="UP000054632"/>
    </source>
</evidence>
<accession>A0A0V1J4X0</accession>
<proteinExistence type="predicted"/>
<sequence length="201" mass="23015">MNIHLHLVILKGKFQKPERNLHVLLHVGEQLFALILINELMFEWDSISTGKLFKSRTHFQIPITSNTMLIMHILFTEKSDALVRRFIFGGGDTGAPIKRCDVGHVTGVGRFTTARSRLSAPLYSAGNLQFWPQQFPPDGVALLFTSWFNVFLILLSTFSFFTSTIIVLVVVICADHHGHIHFKEIWKSNRHFMRTSKKVQL</sequence>
<keyword evidence="1" id="KW-0472">Membrane</keyword>
<comment type="caution">
    <text evidence="3">The sequence shown here is derived from an EMBL/GenBank/DDBJ whole genome shotgun (WGS) entry which is preliminary data.</text>
</comment>
<name>A0A0V1J4X0_TRIPS</name>
<protein>
    <submittedName>
        <fullName evidence="3">Uncharacterized protein</fullName>
    </submittedName>
</protein>
<reference evidence="4 5" key="1">
    <citation type="submission" date="2015-01" db="EMBL/GenBank/DDBJ databases">
        <title>Evolution of Trichinella species and genotypes.</title>
        <authorList>
            <person name="Korhonen P.K."/>
            <person name="Edoardo P."/>
            <person name="Giuseppe L.R."/>
            <person name="Gasser R.B."/>
        </authorList>
    </citation>
    <scope>NUCLEOTIDE SEQUENCE [LARGE SCALE GENOMIC DNA]</scope>
    <source>
        <strain evidence="2">ISS13</strain>
        <strain evidence="3">ISS588</strain>
    </source>
</reference>
<organism evidence="3 5">
    <name type="scientific">Trichinella pseudospiralis</name>
    <name type="common">Parasitic roundworm</name>
    <dbReference type="NCBI Taxonomy" id="6337"/>
    <lineage>
        <taxon>Eukaryota</taxon>
        <taxon>Metazoa</taxon>
        <taxon>Ecdysozoa</taxon>
        <taxon>Nematoda</taxon>
        <taxon>Enoplea</taxon>
        <taxon>Dorylaimia</taxon>
        <taxon>Trichinellida</taxon>
        <taxon>Trichinellidae</taxon>
        <taxon>Trichinella</taxon>
    </lineage>
</organism>
<gene>
    <name evidence="2" type="ORF">T4A_6249</name>
    <name evidence="3" type="ORF">T4B_4475</name>
</gene>